<dbReference type="PROSITE" id="PS51257">
    <property type="entry name" value="PROKAR_LIPOPROTEIN"/>
    <property type="match status" value="1"/>
</dbReference>
<name>A0A1I3JRK9_9SPIR</name>
<proteinExistence type="predicted"/>
<dbReference type="OrthoDB" id="358001at2"/>
<reference evidence="3" key="1">
    <citation type="submission" date="2016-10" db="EMBL/GenBank/DDBJ databases">
        <authorList>
            <person name="Varghese N."/>
            <person name="Submissions S."/>
        </authorList>
    </citation>
    <scope>NUCLEOTIDE SEQUENCE [LARGE SCALE GENOMIC DNA]</scope>
    <source>
        <strain evidence="3">XBD1002</strain>
    </source>
</reference>
<evidence type="ECO:0000256" key="1">
    <source>
        <dbReference type="SAM" id="SignalP"/>
    </source>
</evidence>
<dbReference type="EMBL" id="FORI01000003">
    <property type="protein sequence ID" value="SFI62658.1"/>
    <property type="molecule type" value="Genomic_DNA"/>
</dbReference>
<evidence type="ECO:0008006" key="4">
    <source>
        <dbReference type="Google" id="ProtNLM"/>
    </source>
</evidence>
<evidence type="ECO:0000313" key="3">
    <source>
        <dbReference type="Proteomes" id="UP000182737"/>
    </source>
</evidence>
<feature type="signal peptide" evidence="1">
    <location>
        <begin position="1"/>
        <end position="24"/>
    </location>
</feature>
<gene>
    <name evidence="2" type="ORF">SAMN04487775_103191</name>
</gene>
<keyword evidence="3" id="KW-1185">Reference proteome</keyword>
<keyword evidence="1" id="KW-0732">Signal</keyword>
<dbReference type="RefSeq" id="WP_074931034.1">
    <property type="nucleotide sequence ID" value="NZ_FORI01000003.1"/>
</dbReference>
<protein>
    <recommendedName>
        <fullName evidence="4">Thioredoxin-like</fullName>
    </recommendedName>
</protein>
<accession>A0A1I3JRK9</accession>
<dbReference type="Gene3D" id="3.40.30.10">
    <property type="entry name" value="Glutaredoxin"/>
    <property type="match status" value="1"/>
</dbReference>
<evidence type="ECO:0000313" key="2">
    <source>
        <dbReference type="EMBL" id="SFI62658.1"/>
    </source>
</evidence>
<feature type="chain" id="PRO_5010300485" description="Thioredoxin-like" evidence="1">
    <location>
        <begin position="25"/>
        <end position="324"/>
    </location>
</feature>
<sequence length="324" mass="35652">MKNFKKLLTIFATAAILFVSCGNASVDANGCYYDIDDAVKAAEKNNQDIMIIVTIEGDDLQSEDFLNKVVRTPAFKTDIASKFAVVCMDFSQSTYESSVVKDDAKATEKKAAERQADLIQKNTKYAAKLNVQQTPVVYILSKEQYLINGLFYDDENRTVEGFKAILDEKASSIEDIHKMIYQTKIGNAEEKVTAIDELYEATAPDYRLFLIDLIESVKKIDPSNTTGLVGKYVYASADIRSNLAAINGDAKAAIQAYLDLENEETVPAEVRQEAIYTAAYLAASAGIADNAVVISYLEKSIQVAPDSEKVPAIRRVIEALSAQE</sequence>
<dbReference type="Proteomes" id="UP000182737">
    <property type="component" value="Unassembled WGS sequence"/>
</dbReference>
<organism evidence="2 3">
    <name type="scientific">Treponema bryantii</name>
    <dbReference type="NCBI Taxonomy" id="163"/>
    <lineage>
        <taxon>Bacteria</taxon>
        <taxon>Pseudomonadati</taxon>
        <taxon>Spirochaetota</taxon>
        <taxon>Spirochaetia</taxon>
        <taxon>Spirochaetales</taxon>
        <taxon>Treponemataceae</taxon>
        <taxon>Treponema</taxon>
    </lineage>
</organism>
<dbReference type="AlphaFoldDB" id="A0A1I3JRK9"/>